<feature type="disulfide bond" evidence="6">
    <location>
        <begin position="296"/>
        <end position="305"/>
    </location>
</feature>
<evidence type="ECO:0000256" key="8">
    <source>
        <dbReference type="SAM" id="Phobius"/>
    </source>
</evidence>
<dbReference type="Gene3D" id="2.10.25.140">
    <property type="match status" value="1"/>
</dbReference>
<dbReference type="Proteomes" id="UP000699462">
    <property type="component" value="Unassembled WGS sequence"/>
</dbReference>
<keyword evidence="1" id="KW-0217">Developmental protein</keyword>
<organism evidence="11 12">
    <name type="scientific">Paragonimus westermani</name>
    <dbReference type="NCBI Taxonomy" id="34504"/>
    <lineage>
        <taxon>Eukaryota</taxon>
        <taxon>Metazoa</taxon>
        <taxon>Spiralia</taxon>
        <taxon>Lophotrochozoa</taxon>
        <taxon>Platyhelminthes</taxon>
        <taxon>Trematoda</taxon>
        <taxon>Digenea</taxon>
        <taxon>Plagiorchiida</taxon>
        <taxon>Troglotremata</taxon>
        <taxon>Troglotrematidae</taxon>
        <taxon>Paragonimus</taxon>
    </lineage>
</organism>
<feature type="compositionally biased region" description="Low complexity" evidence="7">
    <location>
        <begin position="457"/>
        <end position="467"/>
    </location>
</feature>
<evidence type="ECO:0000256" key="5">
    <source>
        <dbReference type="ARBA" id="ARBA00023157"/>
    </source>
</evidence>
<keyword evidence="9" id="KW-0732">Signal</keyword>
<evidence type="ECO:0000256" key="6">
    <source>
        <dbReference type="PROSITE-ProRule" id="PRU00076"/>
    </source>
</evidence>
<evidence type="ECO:0000256" key="7">
    <source>
        <dbReference type="SAM" id="MobiDB-lite"/>
    </source>
</evidence>
<keyword evidence="2 6" id="KW-0245">EGF-like domain</keyword>
<dbReference type="OrthoDB" id="6250255at2759"/>
<dbReference type="FunFam" id="2.10.25.10:FF:000610">
    <property type="entry name" value="protein HEG homolog 1 isoform X1"/>
    <property type="match status" value="1"/>
</dbReference>
<dbReference type="SUPFAM" id="SSF57196">
    <property type="entry name" value="EGF/Laminin"/>
    <property type="match status" value="2"/>
</dbReference>
<dbReference type="PANTHER" id="PTHR24049:SF30">
    <property type="match status" value="1"/>
</dbReference>
<dbReference type="SMART" id="SM00181">
    <property type="entry name" value="EGF"/>
    <property type="match status" value="2"/>
</dbReference>
<feature type="region of interest" description="Disordered" evidence="7">
    <location>
        <begin position="429"/>
        <end position="488"/>
    </location>
</feature>
<dbReference type="InterPro" id="IPR000742">
    <property type="entry name" value="EGF"/>
</dbReference>
<feature type="disulfide bond" evidence="6">
    <location>
        <begin position="277"/>
        <end position="294"/>
    </location>
</feature>
<keyword evidence="8" id="KW-1133">Transmembrane helix</keyword>
<dbReference type="EMBL" id="JTDF01001455">
    <property type="protein sequence ID" value="KAF8569992.1"/>
    <property type="molecule type" value="Genomic_DNA"/>
</dbReference>
<feature type="signal peptide" evidence="9">
    <location>
        <begin position="1"/>
        <end position="25"/>
    </location>
</feature>
<evidence type="ECO:0000256" key="2">
    <source>
        <dbReference type="ARBA" id="ARBA00022536"/>
    </source>
</evidence>
<evidence type="ECO:0000256" key="3">
    <source>
        <dbReference type="ARBA" id="ARBA00022737"/>
    </source>
</evidence>
<sequence length="488" mass="55120">MTSYWNTLVLTCNFAFWLFMAKSESETAEKGYAALHIAWDYDNPGSKLENGLKCKLIFGGGCSVRFTVCLQKADSPSTSCDLHHQETQVYKNVKSVKDGIKLRLKQPLPNAYNMEFIIYGRNFLRQFENIAVYSAHNFKLIPNGERLTIPLRRAPTGYKNQVSLSMHAKLRCDKDYYGDRCETQCRPSDPNYTCTPQGNIVCKPDADCPKPVDACSQSPCANGGICLADPSDKDTFSCKCTELWSGSECTTRRSACNESIGTGTYPDDSTDRVQNPCLHNGVCIDDPYTLTFTCACTDEWEGSRCEIYKAPSKQVNKFTLTLIIATCLFGILLLALGIFLCIGCHRKRKKRSKLRLFRDGGLVYYHGDRVNKIFVPQFAVRQTEWSQISDDTLFVRGKRETHSLPDDIYDECKDDQYLSMDPTEIAKSTVTENYTDTDENEQPPPLPERPRSHSEQHSLLLSSTSPLPTVPKPGAWYRRSDSFASMYE</sequence>
<evidence type="ECO:0000313" key="11">
    <source>
        <dbReference type="EMBL" id="KAF8569992.1"/>
    </source>
</evidence>
<dbReference type="PANTHER" id="PTHR24049">
    <property type="entry name" value="CRUMBS FAMILY MEMBER"/>
    <property type="match status" value="1"/>
</dbReference>
<keyword evidence="8" id="KW-0812">Transmembrane</keyword>
<dbReference type="CDD" id="cd00054">
    <property type="entry name" value="EGF_CA"/>
    <property type="match status" value="1"/>
</dbReference>
<keyword evidence="8" id="KW-0472">Membrane</keyword>
<dbReference type="InterPro" id="IPR001774">
    <property type="entry name" value="DSL"/>
</dbReference>
<dbReference type="SMART" id="SM00051">
    <property type="entry name" value="DSL"/>
    <property type="match status" value="1"/>
</dbReference>
<feature type="domain" description="EGF-like" evidence="10">
    <location>
        <begin position="269"/>
        <end position="306"/>
    </location>
</feature>
<dbReference type="GO" id="GO:0016020">
    <property type="term" value="C:membrane"/>
    <property type="evidence" value="ECO:0007669"/>
    <property type="project" value="InterPro"/>
</dbReference>
<reference evidence="11 12" key="1">
    <citation type="submission" date="2019-07" db="EMBL/GenBank/DDBJ databases">
        <title>Annotation for the trematode Paragonimus westermani.</title>
        <authorList>
            <person name="Choi Y.-J."/>
        </authorList>
    </citation>
    <scope>NUCLEOTIDE SEQUENCE [LARGE SCALE GENOMIC DNA]</scope>
    <source>
        <strain evidence="11">180907_Pwestermani</strain>
    </source>
</reference>
<feature type="chain" id="PRO_5035768433" description="EGF-like domain-containing protein" evidence="9">
    <location>
        <begin position="26"/>
        <end position="488"/>
    </location>
</feature>
<feature type="transmembrane region" description="Helical" evidence="8">
    <location>
        <begin position="318"/>
        <end position="343"/>
    </location>
</feature>
<name>A0A8T0DRZ0_9TREM</name>
<dbReference type="PROSITE" id="PS50026">
    <property type="entry name" value="EGF_3"/>
    <property type="match status" value="2"/>
</dbReference>
<dbReference type="InterPro" id="IPR051022">
    <property type="entry name" value="Notch_Cell-Fate_Det"/>
</dbReference>
<feature type="disulfide bond" evidence="6">
    <location>
        <begin position="240"/>
        <end position="249"/>
    </location>
</feature>
<evidence type="ECO:0000256" key="4">
    <source>
        <dbReference type="ARBA" id="ARBA00022782"/>
    </source>
</evidence>
<keyword evidence="5 6" id="KW-1015">Disulfide bond</keyword>
<gene>
    <name evidence="11" type="ORF">P879_00497</name>
</gene>
<evidence type="ECO:0000259" key="10">
    <source>
        <dbReference type="PROSITE" id="PS50026"/>
    </source>
</evidence>
<evidence type="ECO:0000256" key="1">
    <source>
        <dbReference type="ARBA" id="ARBA00022473"/>
    </source>
</evidence>
<comment type="caution">
    <text evidence="6">Lacks conserved residue(s) required for the propagation of feature annotation.</text>
</comment>
<keyword evidence="3" id="KW-0677">Repeat</keyword>
<dbReference type="GO" id="GO:0007154">
    <property type="term" value="P:cell communication"/>
    <property type="evidence" value="ECO:0007669"/>
    <property type="project" value="InterPro"/>
</dbReference>
<dbReference type="PROSITE" id="PS00022">
    <property type="entry name" value="EGF_1"/>
    <property type="match status" value="2"/>
</dbReference>
<keyword evidence="4" id="KW-0221">Differentiation</keyword>
<comment type="caution">
    <text evidence="11">The sequence shown here is derived from an EMBL/GenBank/DDBJ whole genome shotgun (WGS) entry which is preliminary data.</text>
</comment>
<evidence type="ECO:0000256" key="9">
    <source>
        <dbReference type="SAM" id="SignalP"/>
    </source>
</evidence>
<keyword evidence="12" id="KW-1185">Reference proteome</keyword>
<protein>
    <recommendedName>
        <fullName evidence="10">EGF-like domain-containing protein</fullName>
    </recommendedName>
</protein>
<dbReference type="AlphaFoldDB" id="A0A8T0DRZ0"/>
<feature type="domain" description="EGF-like" evidence="10">
    <location>
        <begin position="211"/>
        <end position="250"/>
    </location>
</feature>
<evidence type="ECO:0000313" key="12">
    <source>
        <dbReference type="Proteomes" id="UP000699462"/>
    </source>
</evidence>
<dbReference type="Gene3D" id="2.10.25.10">
    <property type="entry name" value="Laminin"/>
    <property type="match status" value="2"/>
</dbReference>
<dbReference type="Pfam" id="PF00008">
    <property type="entry name" value="EGF"/>
    <property type="match status" value="2"/>
</dbReference>
<accession>A0A8T0DRZ0</accession>
<dbReference type="GO" id="GO:0030154">
    <property type="term" value="P:cell differentiation"/>
    <property type="evidence" value="ECO:0007669"/>
    <property type="project" value="UniProtKB-KW"/>
</dbReference>
<proteinExistence type="predicted"/>